<reference evidence="3" key="1">
    <citation type="submission" date="2016-10" db="EMBL/GenBank/DDBJ databases">
        <authorList>
            <person name="Varghese N."/>
            <person name="Submissions S."/>
        </authorList>
    </citation>
    <scope>NUCLEOTIDE SEQUENCE [LARGE SCALE GENOMIC DNA]</scope>
    <source>
        <strain evidence="3">SP</strain>
    </source>
</reference>
<dbReference type="EMBL" id="FNPI01000026">
    <property type="protein sequence ID" value="SDZ65840.1"/>
    <property type="molecule type" value="Genomic_DNA"/>
</dbReference>
<name>A0A1H3UTQ7_9BACI</name>
<dbReference type="GO" id="GO:0005975">
    <property type="term" value="P:carbohydrate metabolic process"/>
    <property type="evidence" value="ECO:0007669"/>
    <property type="project" value="InterPro"/>
</dbReference>
<dbReference type="Gene3D" id="1.50.10.10">
    <property type="match status" value="1"/>
</dbReference>
<accession>A0A1H3UTQ7</accession>
<dbReference type="Pfam" id="PF07470">
    <property type="entry name" value="Glyco_hydro_88"/>
    <property type="match status" value="1"/>
</dbReference>
<evidence type="ECO:0000256" key="1">
    <source>
        <dbReference type="ARBA" id="ARBA00022801"/>
    </source>
</evidence>
<dbReference type="STRING" id="1503961.SAMN05421736_12647"/>
<organism evidence="2 3">
    <name type="scientific">Evansella caseinilytica</name>
    <dbReference type="NCBI Taxonomy" id="1503961"/>
    <lineage>
        <taxon>Bacteria</taxon>
        <taxon>Bacillati</taxon>
        <taxon>Bacillota</taxon>
        <taxon>Bacilli</taxon>
        <taxon>Bacillales</taxon>
        <taxon>Bacillaceae</taxon>
        <taxon>Evansella</taxon>
    </lineage>
</organism>
<keyword evidence="1 2" id="KW-0378">Hydrolase</keyword>
<proteinExistence type="predicted"/>
<sequence length="367" mass="42427">MNRWHVLEKLQLVTNRLLHLQTPELEENDRCLSDETEKIGFYKRDFGMEEWDWPQGVGLFGLSKLQSLYHDNRYEAYISSWMDRQVNNGIPCRNINTTAPLLTLMDAEKNEDFCKRWMNWLLNDLPRTEENGFQHVTTGETKDRVRLHENEIWVDTIFMAVLFSAKMGVKYDKADWREESLYQLLIHIKYLYDKKTNLLYHGWSFTDRDNFSEAFWCRGNSWFTVAVPEYLQLMGNYLDKGVYHYLTEALTGQVRTLCRFQAKDGLWHTLIDDPDSYTEVSGSAAMAAGMLKAVRLGILPEEPYFSAGMKTLHAVMDNIAEDGTVLEVSAGTPIGKTKENYKSIIKAPMAYGQALAMVLLTESLAHL</sequence>
<protein>
    <submittedName>
        <fullName evidence="2">Unsaturated rhamnogalacturonyl hydrolase</fullName>
    </submittedName>
</protein>
<dbReference type="PANTHER" id="PTHR33886:SF8">
    <property type="entry name" value="UNSATURATED RHAMNOGALACTURONAN HYDROLASE (EUROFUNG)"/>
    <property type="match status" value="1"/>
</dbReference>
<dbReference type="GO" id="GO:0016787">
    <property type="term" value="F:hydrolase activity"/>
    <property type="evidence" value="ECO:0007669"/>
    <property type="project" value="UniProtKB-KW"/>
</dbReference>
<dbReference type="OrthoDB" id="9812931at2"/>
<evidence type="ECO:0000313" key="2">
    <source>
        <dbReference type="EMBL" id="SDZ65840.1"/>
    </source>
</evidence>
<dbReference type="InterPro" id="IPR012341">
    <property type="entry name" value="6hp_glycosidase-like_sf"/>
</dbReference>
<gene>
    <name evidence="2" type="ORF">SAMN05421736_12647</name>
</gene>
<evidence type="ECO:0000313" key="3">
    <source>
        <dbReference type="Proteomes" id="UP000198935"/>
    </source>
</evidence>
<dbReference type="InterPro" id="IPR052043">
    <property type="entry name" value="PolySaccharide_Degr_Enz"/>
</dbReference>
<dbReference type="AlphaFoldDB" id="A0A1H3UTQ7"/>
<dbReference type="PANTHER" id="PTHR33886">
    <property type="entry name" value="UNSATURATED RHAMNOGALACTURONAN HYDROLASE (EUROFUNG)"/>
    <property type="match status" value="1"/>
</dbReference>
<dbReference type="InterPro" id="IPR010905">
    <property type="entry name" value="Glyco_hydro_88"/>
</dbReference>
<dbReference type="Proteomes" id="UP000198935">
    <property type="component" value="Unassembled WGS sequence"/>
</dbReference>
<dbReference type="SUPFAM" id="SSF48208">
    <property type="entry name" value="Six-hairpin glycosidases"/>
    <property type="match status" value="1"/>
</dbReference>
<keyword evidence="3" id="KW-1185">Reference proteome</keyword>
<dbReference type="InterPro" id="IPR008928">
    <property type="entry name" value="6-hairpin_glycosidase_sf"/>
</dbReference>